<evidence type="ECO:0000259" key="2">
    <source>
        <dbReference type="PROSITE" id="PS50994"/>
    </source>
</evidence>
<accession>A0A6G0W5I8</accession>
<dbReference type="EMBL" id="VJMJ01000351">
    <property type="protein sequence ID" value="KAF0722024.1"/>
    <property type="molecule type" value="Genomic_DNA"/>
</dbReference>
<evidence type="ECO:0008006" key="5">
    <source>
        <dbReference type="Google" id="ProtNLM"/>
    </source>
</evidence>
<dbReference type="Pfam" id="PF17921">
    <property type="entry name" value="Integrase_H2C2"/>
    <property type="match status" value="1"/>
</dbReference>
<dbReference type="AlphaFoldDB" id="A0A6G0W5I8"/>
<dbReference type="InterPro" id="IPR001584">
    <property type="entry name" value="Integrase_cat-core"/>
</dbReference>
<dbReference type="Gene3D" id="3.30.420.10">
    <property type="entry name" value="Ribonuclease H-like superfamily/Ribonuclease H"/>
    <property type="match status" value="1"/>
</dbReference>
<sequence length="610" mass="69622">MLWAAIIGGYRYTIEHIDGIHNLWADMMSRWGRSALGMATHKVLAARWTKKRKQSRHTPKRNTLRPLDEDNFIWPCINDIVKAKAAHVIARPKEAKRTSDDQPWIVDERLWIPAAAEDLIQRIMVVAHCGSMGHRGQAALVNHVKRLFWIERLNEQAGNFIAGCLLCPHVKGGRVVHRPYAPTWHAKRRNEGLHFDYLFMGEALGGSKYVLVLKDDLTHFCELVACDAPTSQVCVDALVDWAKHFGMPRVWISDQGTHFKNVAVKALAHKFKVKHDVTLAYCPWRNGTVERMNRDILQVMRVMLREFRLAEHQWDYLLPIVQANLNRTPVPSLANKSPMELFTGLEPTTPLDAIILGSGLRDVGPLGADVRSSLDELRASLQVLHKAILDKNEARATKAMIATANAEACNVCGGDYVLWSRVDENHHPKLLVTWLGPYRATQVNEYSLEIEHLLTKERRQVHMSRVKLYAEESFEVTEELLEHISEQGIMLKVSSISMHKLGKDAGEYVLLVHWEGLEEIEASWERLSKLMRECPAVVQAYVKTIKSKKMKEERSCCDLVVVRVEVERSCCEQVVVRVEVERSCCEQVVVRVEVERSCCDQVVVRVEVER</sequence>
<dbReference type="Proteomes" id="UP000481153">
    <property type="component" value="Unassembled WGS sequence"/>
</dbReference>
<evidence type="ECO:0000313" key="4">
    <source>
        <dbReference type="Proteomes" id="UP000481153"/>
    </source>
</evidence>
<protein>
    <recommendedName>
        <fullName evidence="5">Integrase catalytic domain-containing protein</fullName>
    </recommendedName>
</protein>
<dbReference type="InterPro" id="IPR036397">
    <property type="entry name" value="RNaseH_sf"/>
</dbReference>
<reference evidence="3 4" key="1">
    <citation type="submission" date="2019-07" db="EMBL/GenBank/DDBJ databases">
        <title>Genomics analysis of Aphanomyces spp. identifies a new class of oomycete effector associated with host adaptation.</title>
        <authorList>
            <person name="Gaulin E."/>
        </authorList>
    </citation>
    <scope>NUCLEOTIDE SEQUENCE [LARGE SCALE GENOMIC DNA]</scope>
    <source>
        <strain evidence="3 4">ATCC 201684</strain>
    </source>
</reference>
<dbReference type="VEuPathDB" id="FungiDB:AeMF1_020967"/>
<dbReference type="Gene3D" id="1.10.340.70">
    <property type="match status" value="1"/>
</dbReference>
<evidence type="ECO:0000259" key="1">
    <source>
        <dbReference type="PROSITE" id="PS50013"/>
    </source>
</evidence>
<dbReference type="PROSITE" id="PS50013">
    <property type="entry name" value="CHROMO_2"/>
    <property type="match status" value="1"/>
</dbReference>
<dbReference type="SUPFAM" id="SSF53098">
    <property type="entry name" value="Ribonuclease H-like"/>
    <property type="match status" value="1"/>
</dbReference>
<comment type="caution">
    <text evidence="3">The sequence shown here is derived from an EMBL/GenBank/DDBJ whole genome shotgun (WGS) entry which is preliminary data.</text>
</comment>
<dbReference type="PANTHER" id="PTHR37984:SF5">
    <property type="entry name" value="PROTEIN NYNRIN-LIKE"/>
    <property type="match status" value="1"/>
</dbReference>
<dbReference type="PANTHER" id="PTHR37984">
    <property type="entry name" value="PROTEIN CBG26694"/>
    <property type="match status" value="1"/>
</dbReference>
<name>A0A6G0W5I8_9STRA</name>
<dbReference type="InterPro" id="IPR041588">
    <property type="entry name" value="Integrase_H2C2"/>
</dbReference>
<keyword evidence="4" id="KW-1185">Reference proteome</keyword>
<dbReference type="SMART" id="SM00298">
    <property type="entry name" value="CHROMO"/>
    <property type="match status" value="1"/>
</dbReference>
<dbReference type="InterPro" id="IPR016197">
    <property type="entry name" value="Chromo-like_dom_sf"/>
</dbReference>
<dbReference type="Gene3D" id="2.40.50.40">
    <property type="match status" value="1"/>
</dbReference>
<dbReference type="SUPFAM" id="SSF54160">
    <property type="entry name" value="Chromo domain-like"/>
    <property type="match status" value="1"/>
</dbReference>
<dbReference type="InterPro" id="IPR012337">
    <property type="entry name" value="RNaseH-like_sf"/>
</dbReference>
<feature type="domain" description="Integrase catalytic" evidence="2">
    <location>
        <begin position="178"/>
        <end position="346"/>
    </location>
</feature>
<feature type="domain" description="Chromo" evidence="1">
    <location>
        <begin position="475"/>
        <end position="553"/>
    </location>
</feature>
<evidence type="ECO:0000313" key="3">
    <source>
        <dbReference type="EMBL" id="KAF0722024.1"/>
    </source>
</evidence>
<dbReference type="InterPro" id="IPR000953">
    <property type="entry name" value="Chromo/chromo_shadow_dom"/>
</dbReference>
<dbReference type="GO" id="GO:0003676">
    <property type="term" value="F:nucleic acid binding"/>
    <property type="evidence" value="ECO:0007669"/>
    <property type="project" value="InterPro"/>
</dbReference>
<dbReference type="PROSITE" id="PS50994">
    <property type="entry name" value="INTEGRASE"/>
    <property type="match status" value="1"/>
</dbReference>
<proteinExistence type="predicted"/>
<dbReference type="Pfam" id="PF00665">
    <property type="entry name" value="rve"/>
    <property type="match status" value="1"/>
</dbReference>
<dbReference type="InterPro" id="IPR050951">
    <property type="entry name" value="Retrovirus_Pol_polyprotein"/>
</dbReference>
<gene>
    <name evidence="3" type="ORF">Ae201684_018745</name>
</gene>
<organism evidence="3 4">
    <name type="scientific">Aphanomyces euteiches</name>
    <dbReference type="NCBI Taxonomy" id="100861"/>
    <lineage>
        <taxon>Eukaryota</taxon>
        <taxon>Sar</taxon>
        <taxon>Stramenopiles</taxon>
        <taxon>Oomycota</taxon>
        <taxon>Saprolegniomycetes</taxon>
        <taxon>Saprolegniales</taxon>
        <taxon>Verrucalvaceae</taxon>
        <taxon>Aphanomyces</taxon>
    </lineage>
</organism>
<dbReference type="GO" id="GO:0015074">
    <property type="term" value="P:DNA integration"/>
    <property type="evidence" value="ECO:0007669"/>
    <property type="project" value="InterPro"/>
</dbReference>